<dbReference type="Pfam" id="PF05970">
    <property type="entry name" value="PIF1"/>
    <property type="match status" value="1"/>
</dbReference>
<evidence type="ECO:0000256" key="8">
    <source>
        <dbReference type="ARBA" id="ARBA00023235"/>
    </source>
</evidence>
<dbReference type="CDD" id="cd18809">
    <property type="entry name" value="SF1_C_RecD"/>
    <property type="match status" value="1"/>
</dbReference>
<dbReference type="Gene3D" id="3.40.50.300">
    <property type="entry name" value="P-loop containing nucleotide triphosphate hydrolases"/>
    <property type="match status" value="1"/>
</dbReference>
<keyword evidence="5" id="KW-0067">ATP-binding</keyword>
<evidence type="ECO:0000256" key="5">
    <source>
        <dbReference type="ARBA" id="ARBA00022840"/>
    </source>
</evidence>
<accession>A0A6C0KQT4</accession>
<feature type="domain" description="DNA helicase Pif1-like 2B" evidence="10">
    <location>
        <begin position="269"/>
        <end position="299"/>
    </location>
</feature>
<keyword evidence="7" id="KW-0234">DNA repair</keyword>
<evidence type="ECO:0000256" key="3">
    <source>
        <dbReference type="ARBA" id="ARBA00022801"/>
    </source>
</evidence>
<keyword evidence="1" id="KW-0547">Nucleotide-binding</keyword>
<keyword evidence="2" id="KW-0227">DNA damage</keyword>
<dbReference type="PANTHER" id="PTHR47642:SF5">
    <property type="entry name" value="ATP-DEPENDENT DNA HELICASE"/>
    <property type="match status" value="1"/>
</dbReference>
<dbReference type="GO" id="GO:0000723">
    <property type="term" value="P:telomere maintenance"/>
    <property type="evidence" value="ECO:0007669"/>
    <property type="project" value="InterPro"/>
</dbReference>
<evidence type="ECO:0000256" key="7">
    <source>
        <dbReference type="ARBA" id="ARBA00023204"/>
    </source>
</evidence>
<evidence type="ECO:0000256" key="6">
    <source>
        <dbReference type="ARBA" id="ARBA00023125"/>
    </source>
</evidence>
<dbReference type="SUPFAM" id="SSF52540">
    <property type="entry name" value="P-loop containing nucleoside triphosphate hydrolases"/>
    <property type="match status" value="2"/>
</dbReference>
<dbReference type="InterPro" id="IPR010285">
    <property type="entry name" value="DNA_helicase_pif1-like_DEAD"/>
</dbReference>
<dbReference type="GO" id="GO:0006281">
    <property type="term" value="P:DNA repair"/>
    <property type="evidence" value="ECO:0007669"/>
    <property type="project" value="InterPro"/>
</dbReference>
<evidence type="ECO:0008006" key="12">
    <source>
        <dbReference type="Google" id="ProtNLM"/>
    </source>
</evidence>
<dbReference type="PANTHER" id="PTHR47642">
    <property type="entry name" value="ATP-DEPENDENT DNA HELICASE"/>
    <property type="match status" value="1"/>
</dbReference>
<dbReference type="CDD" id="cd18037">
    <property type="entry name" value="DEXSc_Pif1_like"/>
    <property type="match status" value="1"/>
</dbReference>
<organism evidence="11">
    <name type="scientific">viral metagenome</name>
    <dbReference type="NCBI Taxonomy" id="1070528"/>
    <lineage>
        <taxon>unclassified sequences</taxon>
        <taxon>metagenomes</taxon>
        <taxon>organismal metagenomes</taxon>
    </lineage>
</organism>
<dbReference type="InterPro" id="IPR027417">
    <property type="entry name" value="P-loop_NTPase"/>
</dbReference>
<keyword evidence="6" id="KW-0238">DNA-binding</keyword>
<evidence type="ECO:0000313" key="11">
    <source>
        <dbReference type="EMBL" id="QHU19979.1"/>
    </source>
</evidence>
<feature type="domain" description="DNA helicase Pif1-like DEAD-box helicase" evidence="9">
    <location>
        <begin position="1"/>
        <end position="197"/>
    </location>
</feature>
<evidence type="ECO:0000259" key="9">
    <source>
        <dbReference type="Pfam" id="PF05970"/>
    </source>
</evidence>
<dbReference type="Pfam" id="PF21530">
    <property type="entry name" value="Pif1_2B_dom"/>
    <property type="match status" value="1"/>
</dbReference>
<dbReference type="InterPro" id="IPR051055">
    <property type="entry name" value="PIF1_helicase"/>
</dbReference>
<name>A0A6C0KQT4_9ZZZZ</name>
<dbReference type="GO" id="GO:0003678">
    <property type="term" value="F:DNA helicase activity"/>
    <property type="evidence" value="ECO:0007669"/>
    <property type="project" value="InterPro"/>
</dbReference>
<reference evidence="11" key="1">
    <citation type="journal article" date="2020" name="Nature">
        <title>Giant virus diversity and host interactions through global metagenomics.</title>
        <authorList>
            <person name="Schulz F."/>
            <person name="Roux S."/>
            <person name="Paez-Espino D."/>
            <person name="Jungbluth S."/>
            <person name="Walsh D.A."/>
            <person name="Denef V.J."/>
            <person name="McMahon K.D."/>
            <person name="Konstantinidis K.T."/>
            <person name="Eloe-Fadrosh E.A."/>
            <person name="Kyrpides N.C."/>
            <person name="Woyke T."/>
        </authorList>
    </citation>
    <scope>NUCLEOTIDE SEQUENCE</scope>
    <source>
        <strain evidence="11">GVMAG-S-3300013014-136</strain>
    </source>
</reference>
<dbReference type="EMBL" id="MN740961">
    <property type="protein sequence ID" value="QHU19979.1"/>
    <property type="molecule type" value="Genomic_DNA"/>
</dbReference>
<dbReference type="AlphaFoldDB" id="A0A6C0KQT4"/>
<keyword evidence="8" id="KW-0413">Isomerase</keyword>
<evidence type="ECO:0000256" key="1">
    <source>
        <dbReference type="ARBA" id="ARBA00022741"/>
    </source>
</evidence>
<keyword evidence="3" id="KW-0378">Hydrolase</keyword>
<keyword evidence="4" id="KW-0347">Helicase</keyword>
<evidence type="ECO:0000259" key="10">
    <source>
        <dbReference type="Pfam" id="PF21530"/>
    </source>
</evidence>
<protein>
    <recommendedName>
        <fullName evidence="12">AAA+ ATPase domain-containing protein</fullName>
    </recommendedName>
</protein>
<dbReference type="InterPro" id="IPR049163">
    <property type="entry name" value="Pif1-like_2B_dom"/>
</dbReference>
<evidence type="ECO:0000256" key="4">
    <source>
        <dbReference type="ARBA" id="ARBA00022806"/>
    </source>
</evidence>
<sequence length="418" mass="47081">MNDEQKRILDFVRTGKNILIVGAAGTGKSFTLKEIKKWAQSRNTNIAITSSTGTSAISIGGRTIHSFLGIGLAQKDAYQLYLYVKRKFQQKVKQLQDLNILIIDEVSMISAELLDKISAYLQHIRKSPFPFGGLQIVLCGDMCQLPPVNGDFCFLSETWKQSNFCCVELVKQMRQERDQKFAEILNELRFGKCSDETLEILRSCKNPNFGEVKPTILYSKNVNVDVINEREYKKLIDSSVERKIFHTTFSEHKQSKFWAESLKIPEILDVCIGAQVMLTVNLAVDEGLANGSRGVITGFAEEGPIVLFKNGDQVIIEPWLFEDDNEDPDSKGNNIWASTIPLKLAYALTIHKSQSMTLDAAIIDLGPNIFECGQAYVALSRVRDRDSVKITNVMKSSFRTNEKVIQFYNEISLKNILA</sequence>
<proteinExistence type="predicted"/>
<evidence type="ECO:0000256" key="2">
    <source>
        <dbReference type="ARBA" id="ARBA00022763"/>
    </source>
</evidence>